<dbReference type="Proteomes" id="UP001497522">
    <property type="component" value="Chromosome 13"/>
</dbReference>
<keyword evidence="2" id="KW-1185">Reference proteome</keyword>
<dbReference type="EMBL" id="OZ023714">
    <property type="protein sequence ID" value="CAK9862496.1"/>
    <property type="molecule type" value="Genomic_DNA"/>
</dbReference>
<evidence type="ECO:0000313" key="1">
    <source>
        <dbReference type="EMBL" id="CAK9862496.1"/>
    </source>
</evidence>
<proteinExistence type="predicted"/>
<gene>
    <name evidence="1" type="ORF">CSSPJE1EN2_LOCUS5491</name>
</gene>
<organism evidence="1 2">
    <name type="scientific">Sphagnum jensenii</name>
    <dbReference type="NCBI Taxonomy" id="128206"/>
    <lineage>
        <taxon>Eukaryota</taxon>
        <taxon>Viridiplantae</taxon>
        <taxon>Streptophyta</taxon>
        <taxon>Embryophyta</taxon>
        <taxon>Bryophyta</taxon>
        <taxon>Sphagnophytina</taxon>
        <taxon>Sphagnopsida</taxon>
        <taxon>Sphagnales</taxon>
        <taxon>Sphagnaceae</taxon>
        <taxon>Sphagnum</taxon>
    </lineage>
</organism>
<protein>
    <submittedName>
        <fullName evidence="1">Uncharacterized protein</fullName>
    </submittedName>
</protein>
<evidence type="ECO:0000313" key="2">
    <source>
        <dbReference type="Proteomes" id="UP001497522"/>
    </source>
</evidence>
<reference evidence="1" key="1">
    <citation type="submission" date="2024-03" db="EMBL/GenBank/DDBJ databases">
        <authorList>
            <consortium name="ELIXIR-Norway"/>
            <consortium name="Elixir Norway"/>
        </authorList>
    </citation>
    <scope>NUCLEOTIDE SEQUENCE</scope>
</reference>
<sequence length="160" mass="17253">MERLWLHMPRSFQVLYKNGSGYIHDDLHSWDKAGGGGGGGGEGVRGSGSDVINQEYLDCTIIYSGISKTVLFCGSGWGWREDGVVGLAAIQEEEERFQALVSSELILGSGISTNFLLSAGLEAQESCTLGMRMLQECQTGKASTTTVVQFHRVVTANSKE</sequence>
<accession>A0ABP1AJC9</accession>
<name>A0ABP1AJC9_9BRYO</name>